<dbReference type="GO" id="GO:0046872">
    <property type="term" value="F:metal ion binding"/>
    <property type="evidence" value="ECO:0007669"/>
    <property type="project" value="UniProtKB-KW"/>
</dbReference>
<feature type="domain" description="MPN" evidence="6">
    <location>
        <begin position="12"/>
        <end position="139"/>
    </location>
</feature>
<keyword evidence="3" id="KW-0378">Hydrolase</keyword>
<dbReference type="InterPro" id="IPR037518">
    <property type="entry name" value="MPN"/>
</dbReference>
<keyword evidence="5" id="KW-0482">Metalloprotease</keyword>
<gene>
    <name evidence="7" type="ORF">BECKDK2373B_GA0170837_10735</name>
</gene>
<dbReference type="InterPro" id="IPR001405">
    <property type="entry name" value="UPF0758"/>
</dbReference>
<protein>
    <submittedName>
        <fullName evidence="7">DNA repair protein RadC</fullName>
    </submittedName>
</protein>
<dbReference type="PANTHER" id="PTHR30471">
    <property type="entry name" value="DNA REPAIR PROTEIN RADC"/>
    <property type="match status" value="1"/>
</dbReference>
<dbReference type="EMBL" id="CAADEX010000073">
    <property type="protein sequence ID" value="VFJ58381.1"/>
    <property type="molecule type" value="Genomic_DNA"/>
</dbReference>
<evidence type="ECO:0000256" key="5">
    <source>
        <dbReference type="ARBA" id="ARBA00023049"/>
    </source>
</evidence>
<dbReference type="Gene3D" id="3.40.140.10">
    <property type="entry name" value="Cytidine Deaminase, domain 2"/>
    <property type="match status" value="1"/>
</dbReference>
<dbReference type="InterPro" id="IPR025657">
    <property type="entry name" value="RadC_JAB"/>
</dbReference>
<dbReference type="PANTHER" id="PTHR30471:SF3">
    <property type="entry name" value="UPF0758 PROTEIN YEES-RELATED"/>
    <property type="match status" value="1"/>
</dbReference>
<keyword evidence="1" id="KW-0645">Protease</keyword>
<evidence type="ECO:0000256" key="3">
    <source>
        <dbReference type="ARBA" id="ARBA00022801"/>
    </source>
</evidence>
<dbReference type="Pfam" id="PF04002">
    <property type="entry name" value="RadC"/>
    <property type="match status" value="1"/>
</dbReference>
<evidence type="ECO:0000256" key="2">
    <source>
        <dbReference type="ARBA" id="ARBA00022723"/>
    </source>
</evidence>
<evidence type="ECO:0000256" key="4">
    <source>
        <dbReference type="ARBA" id="ARBA00022833"/>
    </source>
</evidence>
<dbReference type="AlphaFoldDB" id="A0A450SWK8"/>
<dbReference type="CDD" id="cd08071">
    <property type="entry name" value="MPN_DUF2466"/>
    <property type="match status" value="1"/>
</dbReference>
<dbReference type="PROSITE" id="PS50249">
    <property type="entry name" value="MPN"/>
    <property type="match status" value="1"/>
</dbReference>
<organism evidence="7">
    <name type="scientific">Candidatus Kentrum sp. DK</name>
    <dbReference type="NCBI Taxonomy" id="2126562"/>
    <lineage>
        <taxon>Bacteria</taxon>
        <taxon>Pseudomonadati</taxon>
        <taxon>Pseudomonadota</taxon>
        <taxon>Gammaproteobacteria</taxon>
        <taxon>Candidatus Kentrum</taxon>
    </lineage>
</organism>
<dbReference type="GO" id="GO:0008237">
    <property type="term" value="F:metallopeptidase activity"/>
    <property type="evidence" value="ECO:0007669"/>
    <property type="project" value="UniProtKB-KW"/>
</dbReference>
<evidence type="ECO:0000256" key="1">
    <source>
        <dbReference type="ARBA" id="ARBA00022670"/>
    </source>
</evidence>
<reference evidence="7" key="1">
    <citation type="submission" date="2019-02" db="EMBL/GenBank/DDBJ databases">
        <authorList>
            <person name="Gruber-Vodicka R. H."/>
            <person name="Seah K. B. B."/>
        </authorList>
    </citation>
    <scope>NUCLEOTIDE SEQUENCE</scope>
    <source>
        <strain evidence="7">BECK_DK47</strain>
    </source>
</reference>
<keyword evidence="4" id="KW-0862">Zinc</keyword>
<evidence type="ECO:0000313" key="7">
    <source>
        <dbReference type="EMBL" id="VFJ58381.1"/>
    </source>
</evidence>
<keyword evidence="2" id="KW-0479">Metal-binding</keyword>
<sequence length="248" mass="28242">MNIRLSAQEKIKVMNGEDLFAIMRKILPREEKIDRDKEHFRIVGLDADNRILFIELVALGGVTSASVNPMEVFRVAVLKNAVSAILVHNHTADTVIPSEADKDVTDRLIQVGRILNIPVFDHLIITTRQFLSFQIEGLMEELRRSLKWVPPYEIELRIRNEELRIREEAVRLARAEGEREGEGIGIRRGLREGRKEGMEMGKRKGEERRRMEGRIEVARVALAEGMAIGMVARISGLSEREIGMLKKG</sequence>
<accession>A0A450SWK8</accession>
<dbReference type="GO" id="GO:0006508">
    <property type="term" value="P:proteolysis"/>
    <property type="evidence" value="ECO:0007669"/>
    <property type="project" value="UniProtKB-KW"/>
</dbReference>
<proteinExistence type="predicted"/>
<name>A0A450SWK8_9GAMM</name>
<evidence type="ECO:0000259" key="6">
    <source>
        <dbReference type="PROSITE" id="PS50249"/>
    </source>
</evidence>